<sequence length="64" mass="7397">MLKCKSYRGSVKYGSLRVILCGIIFSMGFLPFPALENRFALSGNNHVFLFFSCYGFAREFFLKR</sequence>
<protein>
    <submittedName>
        <fullName evidence="2">Uncharacterized protein</fullName>
    </submittedName>
</protein>
<dbReference type="RefSeq" id="XP_025463483.1">
    <property type="nucleotide sequence ID" value="XM_025606388.1"/>
</dbReference>
<reference evidence="2 3" key="1">
    <citation type="submission" date="2016-12" db="EMBL/GenBank/DDBJ databases">
        <title>The genomes of Aspergillus section Nigri reveals drivers in fungal speciation.</title>
        <authorList>
            <consortium name="DOE Joint Genome Institute"/>
            <person name="Vesth T.C."/>
            <person name="Nybo J."/>
            <person name="Theobald S."/>
            <person name="Brandl J."/>
            <person name="Frisvad J.C."/>
            <person name="Nielsen K.F."/>
            <person name="Lyhne E.K."/>
            <person name="Kogle M.E."/>
            <person name="Kuo A."/>
            <person name="Riley R."/>
            <person name="Clum A."/>
            <person name="Nolan M."/>
            <person name="Lipzen A."/>
            <person name="Salamov A."/>
            <person name="Henrissat B."/>
            <person name="Wiebenga A."/>
            <person name="De Vries R.P."/>
            <person name="Grigoriev I.V."/>
            <person name="Mortensen U.H."/>
            <person name="Andersen M.R."/>
            <person name="Baker S.E."/>
        </authorList>
    </citation>
    <scope>NUCLEOTIDE SEQUENCE [LARGE SCALE GENOMIC DNA]</scope>
    <source>
        <strain evidence="2 3">CBS 115572</strain>
    </source>
</reference>
<dbReference type="EMBL" id="MSFK01000032">
    <property type="protein sequence ID" value="PWY73218.1"/>
    <property type="molecule type" value="Genomic_DNA"/>
</dbReference>
<keyword evidence="1" id="KW-0472">Membrane</keyword>
<dbReference type="GeneID" id="37108531"/>
<comment type="caution">
    <text evidence="2">The sequence shown here is derived from an EMBL/GenBank/DDBJ whole genome shotgun (WGS) entry which is preliminary data.</text>
</comment>
<name>A0A317VJN0_9EURO</name>
<gene>
    <name evidence="2" type="ORF">BO94DRAFT_243942</name>
</gene>
<dbReference type="AlphaFoldDB" id="A0A317VJN0"/>
<accession>A0A317VJN0</accession>
<evidence type="ECO:0000313" key="2">
    <source>
        <dbReference type="EMBL" id="PWY73218.1"/>
    </source>
</evidence>
<organism evidence="2 3">
    <name type="scientific">Aspergillus sclerotioniger CBS 115572</name>
    <dbReference type="NCBI Taxonomy" id="1450535"/>
    <lineage>
        <taxon>Eukaryota</taxon>
        <taxon>Fungi</taxon>
        <taxon>Dikarya</taxon>
        <taxon>Ascomycota</taxon>
        <taxon>Pezizomycotina</taxon>
        <taxon>Eurotiomycetes</taxon>
        <taxon>Eurotiomycetidae</taxon>
        <taxon>Eurotiales</taxon>
        <taxon>Aspergillaceae</taxon>
        <taxon>Aspergillus</taxon>
        <taxon>Aspergillus subgen. Circumdati</taxon>
    </lineage>
</organism>
<feature type="transmembrane region" description="Helical" evidence="1">
    <location>
        <begin position="12"/>
        <end position="33"/>
    </location>
</feature>
<dbReference type="Proteomes" id="UP000246702">
    <property type="component" value="Unassembled WGS sequence"/>
</dbReference>
<keyword evidence="3" id="KW-1185">Reference proteome</keyword>
<proteinExistence type="predicted"/>
<evidence type="ECO:0000313" key="3">
    <source>
        <dbReference type="Proteomes" id="UP000246702"/>
    </source>
</evidence>
<keyword evidence="1" id="KW-1133">Transmembrane helix</keyword>
<evidence type="ECO:0000256" key="1">
    <source>
        <dbReference type="SAM" id="Phobius"/>
    </source>
</evidence>
<keyword evidence="1" id="KW-0812">Transmembrane</keyword>
<feature type="transmembrane region" description="Helical" evidence="1">
    <location>
        <begin position="39"/>
        <end position="57"/>
    </location>
</feature>